<evidence type="ECO:0000313" key="11">
    <source>
        <dbReference type="Proteomes" id="UP000507470"/>
    </source>
</evidence>
<evidence type="ECO:0000256" key="2">
    <source>
        <dbReference type="ARBA" id="ARBA00011245"/>
    </source>
</evidence>
<evidence type="ECO:0000256" key="1">
    <source>
        <dbReference type="ARBA" id="ARBA00008985"/>
    </source>
</evidence>
<protein>
    <recommendedName>
        <fullName evidence="4 8">Protein N-terminal glutamine amidohydrolase</fullName>
        <ecNumber evidence="3 8">3.5.1.122</ecNumber>
    </recommendedName>
    <alternativeName>
        <fullName evidence="6 8">Protein NH2-terminal glutamine deamidase</fullName>
    </alternativeName>
</protein>
<dbReference type="GO" id="GO:0005634">
    <property type="term" value="C:nucleus"/>
    <property type="evidence" value="ECO:0007669"/>
    <property type="project" value="TreeGrafter"/>
</dbReference>
<reference evidence="10 11" key="1">
    <citation type="submission" date="2020-06" db="EMBL/GenBank/DDBJ databases">
        <authorList>
            <person name="Li R."/>
            <person name="Bekaert M."/>
        </authorList>
    </citation>
    <scope>NUCLEOTIDE SEQUENCE [LARGE SCALE GENOMIC DNA]</scope>
    <source>
        <strain evidence="11">wild</strain>
    </source>
</reference>
<dbReference type="PANTHER" id="PTHR13035:SF0">
    <property type="entry name" value="PROTEIN N-TERMINAL GLUTAMINE AMIDOHYDROLASE"/>
    <property type="match status" value="1"/>
</dbReference>
<dbReference type="GO" id="GO:0070773">
    <property type="term" value="F:protein-N-terminal glutamine amidohydrolase activity"/>
    <property type="evidence" value="ECO:0007669"/>
    <property type="project" value="UniProtKB-UniRule"/>
</dbReference>
<sequence>MADNEHEFAKNPELPLSKEKCVYTKCYCEENVWKVCEYVKDHHPEVLDNCYCVFISNKDKSIPLWQQKSSQREDTLVIWDYHVIFIYKQSEKESLVYDLDTSLPFPCDFKTYFLEGIRSNQTLQPQFHRFFRVIPAPTYLQTFASDRSHMLNEEGNYLHPPPTYQCIKTKECDNNINDFISMDPDVGVGMVKPLNDFVSFFHHS</sequence>
<dbReference type="EC" id="3.5.1.122" evidence="3 8"/>
<dbReference type="GO" id="GO:0008418">
    <property type="term" value="F:protein-N-terminal asparagine amidohydrolase activity"/>
    <property type="evidence" value="ECO:0007669"/>
    <property type="project" value="UniProtKB-UniRule"/>
</dbReference>
<dbReference type="EMBL" id="CACVKT020008836">
    <property type="protein sequence ID" value="CAC5417970.1"/>
    <property type="molecule type" value="Genomic_DNA"/>
</dbReference>
<dbReference type="FunFam" id="3.10.620.10:FF:000001">
    <property type="entry name" value="Blast:Protein N-terminal glutamine amidohydrolase"/>
    <property type="match status" value="1"/>
</dbReference>
<organism evidence="10 11">
    <name type="scientific">Mytilus coruscus</name>
    <name type="common">Sea mussel</name>
    <dbReference type="NCBI Taxonomy" id="42192"/>
    <lineage>
        <taxon>Eukaryota</taxon>
        <taxon>Metazoa</taxon>
        <taxon>Spiralia</taxon>
        <taxon>Lophotrochozoa</taxon>
        <taxon>Mollusca</taxon>
        <taxon>Bivalvia</taxon>
        <taxon>Autobranchia</taxon>
        <taxon>Pteriomorphia</taxon>
        <taxon>Mytilida</taxon>
        <taxon>Mytiloidea</taxon>
        <taxon>Mytilidae</taxon>
        <taxon>Mytilinae</taxon>
        <taxon>Mytilus</taxon>
    </lineage>
</organism>
<comment type="function">
    <text evidence="8">Mediates the side-chain deamidation of N-terminal glutamine residues to glutamate, an important step in N-end rule pathway of protein degradation. Conversion of the resulting N-terminal glutamine to glutamate renders the protein susceptible to arginylation, polyubiquitination and degradation as specified by the N-end rule. Does not act on substrates with internal or C-terminal glutamine and does not act on non-glutamine residues in any position.</text>
</comment>
<evidence type="ECO:0000256" key="3">
    <source>
        <dbReference type="ARBA" id="ARBA00012718"/>
    </source>
</evidence>
<evidence type="ECO:0000256" key="6">
    <source>
        <dbReference type="ARBA" id="ARBA00029677"/>
    </source>
</evidence>
<proteinExistence type="inferred from homology"/>
<dbReference type="OrthoDB" id="191192at2759"/>
<dbReference type="InterPro" id="IPR023128">
    <property type="entry name" value="Prot_N_Gln_amidohydro_ab_roll"/>
</dbReference>
<evidence type="ECO:0000259" key="9">
    <source>
        <dbReference type="Pfam" id="PF09764"/>
    </source>
</evidence>
<dbReference type="Proteomes" id="UP000507470">
    <property type="component" value="Unassembled WGS sequence"/>
</dbReference>
<dbReference type="PANTHER" id="PTHR13035">
    <property type="entry name" value="PROTEIN N-TERMINAL GLUTAMINE AMIDOHYDROLASE"/>
    <property type="match status" value="1"/>
</dbReference>
<evidence type="ECO:0000256" key="5">
    <source>
        <dbReference type="ARBA" id="ARBA00022801"/>
    </source>
</evidence>
<evidence type="ECO:0000256" key="8">
    <source>
        <dbReference type="RuleBase" id="RU367082"/>
    </source>
</evidence>
<dbReference type="Pfam" id="PF09764">
    <property type="entry name" value="Nt_Gln_amidase"/>
    <property type="match status" value="1"/>
</dbReference>
<name>A0A6J8EBW6_MYTCO</name>
<evidence type="ECO:0000313" key="10">
    <source>
        <dbReference type="EMBL" id="CAC5417970.1"/>
    </source>
</evidence>
<comment type="subunit">
    <text evidence="2 8">Monomer.</text>
</comment>
<dbReference type="Gene3D" id="3.10.620.10">
    <property type="entry name" value="Protein N-terminal glutamine amidohydrolase, alpha beta roll"/>
    <property type="match status" value="1"/>
</dbReference>
<comment type="catalytic activity">
    <reaction evidence="7 8">
        <text>N-terminal L-glutaminyl-[protein] + H2O = N-terminal L-glutamyl-[protein] + NH4(+)</text>
        <dbReference type="Rhea" id="RHEA:50680"/>
        <dbReference type="Rhea" id="RHEA-COMP:12668"/>
        <dbReference type="Rhea" id="RHEA-COMP:12777"/>
        <dbReference type="ChEBI" id="CHEBI:15377"/>
        <dbReference type="ChEBI" id="CHEBI:28938"/>
        <dbReference type="ChEBI" id="CHEBI:64721"/>
        <dbReference type="ChEBI" id="CHEBI:64722"/>
        <dbReference type="EC" id="3.5.1.122"/>
    </reaction>
</comment>
<keyword evidence="5 8" id="KW-0378">Hydrolase</keyword>
<dbReference type="InterPro" id="IPR039733">
    <property type="entry name" value="NTAQ1"/>
</dbReference>
<feature type="domain" description="Protein N-terminal glutamine amidohydrolase alpha beta roll" evidence="9">
    <location>
        <begin position="23"/>
        <end position="201"/>
    </location>
</feature>
<gene>
    <name evidence="10" type="ORF">MCOR_50439</name>
</gene>
<evidence type="ECO:0000256" key="4">
    <source>
        <dbReference type="ARBA" id="ARBA00021247"/>
    </source>
</evidence>
<comment type="similarity">
    <text evidence="1 8">Belongs to the NTAQ1 family.</text>
</comment>
<dbReference type="GO" id="GO:0005829">
    <property type="term" value="C:cytosol"/>
    <property type="evidence" value="ECO:0007669"/>
    <property type="project" value="TreeGrafter"/>
</dbReference>
<dbReference type="InterPro" id="IPR037132">
    <property type="entry name" value="N_Gln_amidohydro_ab_roll_sf"/>
</dbReference>
<keyword evidence="11" id="KW-1185">Reference proteome</keyword>
<accession>A0A6J8EBW6</accession>
<dbReference type="AlphaFoldDB" id="A0A6J8EBW6"/>
<evidence type="ECO:0000256" key="7">
    <source>
        <dbReference type="ARBA" id="ARBA00048768"/>
    </source>
</evidence>